<dbReference type="PANTHER" id="PTHR37691:SF1">
    <property type="entry name" value="BLR3518 PROTEIN"/>
    <property type="match status" value="1"/>
</dbReference>
<organism evidence="1">
    <name type="scientific">Haloferax sp. CBA1149</name>
    <dbReference type="NCBI Taxonomy" id="2650753"/>
    <lineage>
        <taxon>Archaea</taxon>
        <taxon>Methanobacteriati</taxon>
        <taxon>Methanobacteriota</taxon>
        <taxon>Stenosarchaea group</taxon>
        <taxon>Halobacteria</taxon>
        <taxon>Halobacteriales</taxon>
        <taxon>Haloferacaceae</taxon>
        <taxon>Haloferax</taxon>
    </lineage>
</organism>
<comment type="caution">
    <text evidence="1">The sequence shown here is derived from an EMBL/GenBank/DDBJ whole genome shotgun (WGS) entry which is preliminary data.</text>
</comment>
<evidence type="ECO:0000313" key="1">
    <source>
        <dbReference type="EMBL" id="KAB1187241.1"/>
    </source>
</evidence>
<accession>A0A643JZ20</accession>
<protein>
    <submittedName>
        <fullName evidence="1">Uncharacterized protein</fullName>
    </submittedName>
</protein>
<dbReference type="Pfam" id="PF02635">
    <property type="entry name" value="DsrE"/>
    <property type="match status" value="1"/>
</dbReference>
<dbReference type="InterPro" id="IPR003787">
    <property type="entry name" value="Sulphur_relay_DsrE/F-like"/>
</dbReference>
<dbReference type="AlphaFoldDB" id="A0A643JZ20"/>
<dbReference type="SUPFAM" id="SSF75169">
    <property type="entry name" value="DsrEFH-like"/>
    <property type="match status" value="1"/>
</dbReference>
<gene>
    <name evidence="1" type="ORF">Hfx1149_04040</name>
</gene>
<dbReference type="InterPro" id="IPR027396">
    <property type="entry name" value="DsrEFH-like"/>
</dbReference>
<proteinExistence type="predicted"/>
<sequence length="116" mass="12338">MKTVIHVSSPNPGDQEHAMVNTLNMIYDESVYTPGDDVAVVANGAGVRMFIEATASNPEMVEELRELSVTLLVCGNALRGMGVTDDDLLPGVERVQSGSGALARLQDEGYGYIKAP</sequence>
<dbReference type="Gene3D" id="3.40.1260.10">
    <property type="entry name" value="DsrEFH-like"/>
    <property type="match status" value="1"/>
</dbReference>
<dbReference type="EMBL" id="VZUS01000001">
    <property type="protein sequence ID" value="KAB1187241.1"/>
    <property type="molecule type" value="Genomic_DNA"/>
</dbReference>
<name>A0A643JZ20_9EURY</name>
<dbReference type="PANTHER" id="PTHR37691">
    <property type="entry name" value="BLR3518 PROTEIN"/>
    <property type="match status" value="1"/>
</dbReference>
<dbReference type="RefSeq" id="WP_151135693.1">
    <property type="nucleotide sequence ID" value="NZ_VZUS01000001.1"/>
</dbReference>
<reference evidence="1" key="1">
    <citation type="submission" date="2019-09" db="EMBL/GenBank/DDBJ databases">
        <title>Genomic analysis of Haloferax sp. CBA1149.</title>
        <authorList>
            <person name="Roh S.W."/>
        </authorList>
    </citation>
    <scope>NUCLEOTIDE SEQUENCE</scope>
    <source>
        <strain evidence="1">CBA1149</strain>
    </source>
</reference>